<evidence type="ECO:0000313" key="6">
    <source>
        <dbReference type="EMBL" id="EEC45551.1"/>
    </source>
</evidence>
<keyword evidence="2" id="KW-0238">DNA-binding</keyword>
<dbReference type="Gene3D" id="1.10.10.10">
    <property type="entry name" value="Winged helix-like DNA-binding domain superfamily/Winged helix DNA-binding domain"/>
    <property type="match status" value="1"/>
</dbReference>
<feature type="domain" description="HSF-type DNA-binding" evidence="5">
    <location>
        <begin position="108"/>
        <end position="203"/>
    </location>
</feature>
<evidence type="ECO:0000256" key="1">
    <source>
        <dbReference type="ARBA" id="ARBA00004123"/>
    </source>
</evidence>
<dbReference type="SUPFAM" id="SSF46785">
    <property type="entry name" value="Winged helix' DNA-binding domain"/>
    <property type="match status" value="1"/>
</dbReference>
<dbReference type="GO" id="GO:0003700">
    <property type="term" value="F:DNA-binding transcription factor activity"/>
    <property type="evidence" value="ECO:0007669"/>
    <property type="project" value="InterPro"/>
</dbReference>
<dbReference type="InParanoid" id="B7G6Z5"/>
<organism evidence="6 7">
    <name type="scientific">Phaeodactylum tricornutum (strain CCAP 1055/1)</name>
    <dbReference type="NCBI Taxonomy" id="556484"/>
    <lineage>
        <taxon>Eukaryota</taxon>
        <taxon>Sar</taxon>
        <taxon>Stramenopiles</taxon>
        <taxon>Ochrophyta</taxon>
        <taxon>Bacillariophyta</taxon>
        <taxon>Bacillariophyceae</taxon>
        <taxon>Bacillariophycidae</taxon>
        <taxon>Naviculales</taxon>
        <taxon>Phaeodactylaceae</taxon>
        <taxon>Phaeodactylum</taxon>
    </lineage>
</organism>
<dbReference type="EMBL" id="CM000619">
    <property type="protein sequence ID" value="EEC45551.1"/>
    <property type="molecule type" value="Genomic_DNA"/>
</dbReference>
<reference evidence="7" key="2">
    <citation type="submission" date="2008-08" db="EMBL/GenBank/DDBJ databases">
        <authorList>
            <consortium name="Diatom Consortium"/>
            <person name="Grigoriev I."/>
            <person name="Grimwood J."/>
            <person name="Kuo A."/>
            <person name="Otillar R.P."/>
            <person name="Salamov A."/>
            <person name="Detter J.C."/>
            <person name="Lindquist E."/>
            <person name="Shapiro H."/>
            <person name="Lucas S."/>
            <person name="Glavina del Rio T."/>
            <person name="Pitluck S."/>
            <person name="Rokhsar D."/>
            <person name="Bowler C."/>
        </authorList>
    </citation>
    <scope>GENOME REANNOTATION</scope>
    <source>
        <strain evidence="7">CCAP 1055/1</strain>
    </source>
</reference>
<dbReference type="AlphaFoldDB" id="B7G6Z5"/>
<gene>
    <name evidence="6" type="ORF">PHATRDRAFT_48394</name>
</gene>
<dbReference type="RefSeq" id="XP_002182815.1">
    <property type="nucleotide sequence ID" value="XM_002182779.1"/>
</dbReference>
<dbReference type="GO" id="GO:0005634">
    <property type="term" value="C:nucleus"/>
    <property type="evidence" value="ECO:0007669"/>
    <property type="project" value="UniProtKB-SubCell"/>
</dbReference>
<dbReference type="OrthoDB" id="60033at2759"/>
<dbReference type="Proteomes" id="UP000000759">
    <property type="component" value="Chromosome 17"/>
</dbReference>
<dbReference type="PRINTS" id="PR00056">
    <property type="entry name" value="HSFDOMAIN"/>
</dbReference>
<dbReference type="HOGENOM" id="CLU_611746_0_0_1"/>
<dbReference type="InterPro" id="IPR036390">
    <property type="entry name" value="WH_DNA-bd_sf"/>
</dbReference>
<dbReference type="KEGG" id="pti:PHATRDRAFT_48394"/>
<dbReference type="FunFam" id="1.10.10.10:FF:000479">
    <property type="entry name" value="Predicted protein"/>
    <property type="match status" value="1"/>
</dbReference>
<evidence type="ECO:0000256" key="3">
    <source>
        <dbReference type="ARBA" id="ARBA00023242"/>
    </source>
</evidence>
<comment type="similarity">
    <text evidence="4">Belongs to the HSF family.</text>
</comment>
<dbReference type="eggNOG" id="KOG0627">
    <property type="taxonomic scope" value="Eukaryota"/>
</dbReference>
<keyword evidence="7" id="KW-1185">Reference proteome</keyword>
<dbReference type="SMART" id="SM00415">
    <property type="entry name" value="HSF"/>
    <property type="match status" value="1"/>
</dbReference>
<reference evidence="6 7" key="1">
    <citation type="journal article" date="2008" name="Nature">
        <title>The Phaeodactylum genome reveals the evolutionary history of diatom genomes.</title>
        <authorList>
            <person name="Bowler C."/>
            <person name="Allen A.E."/>
            <person name="Badger J.H."/>
            <person name="Grimwood J."/>
            <person name="Jabbari K."/>
            <person name="Kuo A."/>
            <person name="Maheswari U."/>
            <person name="Martens C."/>
            <person name="Maumus F."/>
            <person name="Otillar R.P."/>
            <person name="Rayko E."/>
            <person name="Salamov A."/>
            <person name="Vandepoele K."/>
            <person name="Beszteri B."/>
            <person name="Gruber A."/>
            <person name="Heijde M."/>
            <person name="Katinka M."/>
            <person name="Mock T."/>
            <person name="Valentin K."/>
            <person name="Verret F."/>
            <person name="Berges J.A."/>
            <person name="Brownlee C."/>
            <person name="Cadoret J.P."/>
            <person name="Chiovitti A."/>
            <person name="Choi C.J."/>
            <person name="Coesel S."/>
            <person name="De Martino A."/>
            <person name="Detter J.C."/>
            <person name="Durkin C."/>
            <person name="Falciatore A."/>
            <person name="Fournet J."/>
            <person name="Haruta M."/>
            <person name="Huysman M.J."/>
            <person name="Jenkins B.D."/>
            <person name="Jiroutova K."/>
            <person name="Jorgensen R.E."/>
            <person name="Joubert Y."/>
            <person name="Kaplan A."/>
            <person name="Kroger N."/>
            <person name="Kroth P.G."/>
            <person name="La Roche J."/>
            <person name="Lindquist E."/>
            <person name="Lommer M."/>
            <person name="Martin-Jezequel V."/>
            <person name="Lopez P.J."/>
            <person name="Lucas S."/>
            <person name="Mangogna M."/>
            <person name="McGinnis K."/>
            <person name="Medlin L.K."/>
            <person name="Montsant A."/>
            <person name="Oudot-Le Secq M.P."/>
            <person name="Napoli C."/>
            <person name="Obornik M."/>
            <person name="Parker M.S."/>
            <person name="Petit J.L."/>
            <person name="Porcel B.M."/>
            <person name="Poulsen N."/>
            <person name="Robison M."/>
            <person name="Rychlewski L."/>
            <person name="Rynearson T.A."/>
            <person name="Schmutz J."/>
            <person name="Shapiro H."/>
            <person name="Siaut M."/>
            <person name="Stanley M."/>
            <person name="Sussman M.R."/>
            <person name="Taylor A.R."/>
            <person name="Vardi A."/>
            <person name="von Dassow P."/>
            <person name="Vyverman W."/>
            <person name="Willis A."/>
            <person name="Wyrwicz L.S."/>
            <person name="Rokhsar D.S."/>
            <person name="Weissenbach J."/>
            <person name="Armbrust E.V."/>
            <person name="Green B.R."/>
            <person name="Van de Peer Y."/>
            <person name="Grigoriev I.V."/>
        </authorList>
    </citation>
    <scope>NUCLEOTIDE SEQUENCE [LARGE SCALE GENOMIC DNA]</scope>
    <source>
        <strain evidence="6 7">CCAP 1055/1</strain>
    </source>
</reference>
<dbReference type="PaxDb" id="2850-Phatr48394"/>
<evidence type="ECO:0000256" key="2">
    <source>
        <dbReference type="ARBA" id="ARBA00023125"/>
    </source>
</evidence>
<proteinExistence type="inferred from homology"/>
<sequence length="448" mass="51119">MADKPIESFFHFLPLQQQHDSTTMASCSTELDTSTATELLNTVNVQNEEAAKSVAKSIRKRNKKAEHQSNRHHVIHDYHDNYHDPENFEGSKELALEGRVFRGGVSVHFPEVLHKMLKKVDDLHLSHIVSWQPHGRSFRVHWPEKYVETVMPRFFRQGSIASFHRQLNLYGFTRMSTGPDIGSYYHELFLKGCPALCRRIRRHRVKGNRVKAAPSPLSEPDFYKMEWCESSGPRTKGLSGYRETTGVLPCRDPSKSYTMDHHEQREQIDPRPLGIGCQQVHHQDIRNLTVLTEHCHLRSCDLVQPKPPARILPAFGDRLEPETQTRDTFPRSTTMQPSSLYMKTVAGLGMAIAPPLRSRTMPAYMDSGEDQWYQHICVASRQLGSLAELQQQYFQLASSTIFAHQPRNVVAPTMPVVSSPDPLFFARTDGTNAWNPLPSTWVLVCVTE</sequence>
<keyword evidence="3" id="KW-0539">Nucleus</keyword>
<dbReference type="InterPro" id="IPR036388">
    <property type="entry name" value="WH-like_DNA-bd_sf"/>
</dbReference>
<accession>B7G6Z5</accession>
<dbReference type="PANTHER" id="PTHR10015">
    <property type="entry name" value="HEAT SHOCK TRANSCRIPTION FACTOR"/>
    <property type="match status" value="1"/>
</dbReference>
<protein>
    <recommendedName>
        <fullName evidence="5">HSF-type DNA-binding domain-containing protein</fullName>
    </recommendedName>
</protein>
<evidence type="ECO:0000313" key="7">
    <source>
        <dbReference type="Proteomes" id="UP000000759"/>
    </source>
</evidence>
<comment type="subcellular location">
    <subcellularLocation>
        <location evidence="1">Nucleus</location>
    </subcellularLocation>
</comment>
<dbReference type="Pfam" id="PF00447">
    <property type="entry name" value="HSF_DNA-bind"/>
    <property type="match status" value="1"/>
</dbReference>
<evidence type="ECO:0000259" key="5">
    <source>
        <dbReference type="SMART" id="SM00415"/>
    </source>
</evidence>
<dbReference type="InterPro" id="IPR000232">
    <property type="entry name" value="HSF_DNA-bd"/>
</dbReference>
<evidence type="ECO:0000256" key="4">
    <source>
        <dbReference type="RuleBase" id="RU004020"/>
    </source>
</evidence>
<dbReference type="PANTHER" id="PTHR10015:SF206">
    <property type="entry name" value="HSF-TYPE DNA-BINDING DOMAIN-CONTAINING PROTEIN"/>
    <property type="match status" value="1"/>
</dbReference>
<name>B7G6Z5_PHATC</name>
<dbReference type="GO" id="GO:0043565">
    <property type="term" value="F:sequence-specific DNA binding"/>
    <property type="evidence" value="ECO:0007669"/>
    <property type="project" value="InterPro"/>
</dbReference>
<dbReference type="GeneID" id="7203588"/>